<organism evidence="4 5">
    <name type="scientific">Idiomarina tyrosinivorans</name>
    <dbReference type="NCBI Taxonomy" id="1445662"/>
    <lineage>
        <taxon>Bacteria</taxon>
        <taxon>Pseudomonadati</taxon>
        <taxon>Pseudomonadota</taxon>
        <taxon>Gammaproteobacteria</taxon>
        <taxon>Alteromonadales</taxon>
        <taxon>Idiomarinaceae</taxon>
        <taxon>Idiomarina</taxon>
    </lineage>
</organism>
<feature type="repeat" description="TPR" evidence="1">
    <location>
        <begin position="174"/>
        <end position="207"/>
    </location>
</feature>
<sequence>MSIINKMLRDLDARGEPSEATGEYGPVFYQDRAWYQRPWVWLLLALLIAAGLLVWRQWPSAQLQPVKASQVSKNSAEDVAAPNQQASASSPATANEPLADTPTAAKAAIEAETPALRDRTEPAAVTVSASKAEPEPKPKAEPRAQDNPAVDEQVSSKSTELSVQRVQLTTAELLEKSLQQAEQAKQAGDLDKALQYLQQAVSVAPDNSKARERYAALLYGRGYGIQAQRVLAEGLQRHPDNIRWRMMLAQLVAENQGEGPALAILKQQQPAIAEEQGFYQYRAKLAQSQQDFQQSLADYQQLADFQPQQPRWWLGVAISADRLQQVDTARAAYQQVLALSHHAPTRDFASKRLAQLRGK</sequence>
<dbReference type="AlphaFoldDB" id="A0A432ZQM7"/>
<keyword evidence="3" id="KW-0472">Membrane</keyword>
<dbReference type="Proteomes" id="UP000287996">
    <property type="component" value="Unassembled WGS sequence"/>
</dbReference>
<dbReference type="Gene3D" id="1.25.40.10">
    <property type="entry name" value="Tetratricopeptide repeat domain"/>
    <property type="match status" value="2"/>
</dbReference>
<dbReference type="OrthoDB" id="5406098at2"/>
<keyword evidence="3" id="KW-1133">Transmembrane helix</keyword>
<dbReference type="RefSeq" id="WP_126841979.1">
    <property type="nucleotide sequence ID" value="NZ_PIQH01000006.1"/>
</dbReference>
<evidence type="ECO:0000313" key="5">
    <source>
        <dbReference type="Proteomes" id="UP000287996"/>
    </source>
</evidence>
<dbReference type="SMART" id="SM00028">
    <property type="entry name" value="TPR"/>
    <property type="match status" value="3"/>
</dbReference>
<name>A0A432ZQM7_9GAMM</name>
<keyword evidence="1" id="KW-0802">TPR repeat</keyword>
<dbReference type="PROSITE" id="PS50005">
    <property type="entry name" value="TPR"/>
    <property type="match status" value="1"/>
</dbReference>
<dbReference type="SUPFAM" id="SSF48452">
    <property type="entry name" value="TPR-like"/>
    <property type="match status" value="1"/>
</dbReference>
<feature type="transmembrane region" description="Helical" evidence="3">
    <location>
        <begin position="39"/>
        <end position="58"/>
    </location>
</feature>
<dbReference type="Pfam" id="PF14559">
    <property type="entry name" value="TPR_19"/>
    <property type="match status" value="1"/>
</dbReference>
<feature type="compositionally biased region" description="Low complexity" evidence="2">
    <location>
        <begin position="80"/>
        <end position="100"/>
    </location>
</feature>
<dbReference type="EMBL" id="PIQH01000006">
    <property type="protein sequence ID" value="RUO80141.1"/>
    <property type="molecule type" value="Genomic_DNA"/>
</dbReference>
<dbReference type="InterPro" id="IPR011990">
    <property type="entry name" value="TPR-like_helical_dom_sf"/>
</dbReference>
<keyword evidence="3" id="KW-0812">Transmembrane</keyword>
<feature type="region of interest" description="Disordered" evidence="2">
    <location>
        <begin position="74"/>
        <end position="100"/>
    </location>
</feature>
<evidence type="ECO:0000256" key="3">
    <source>
        <dbReference type="SAM" id="Phobius"/>
    </source>
</evidence>
<evidence type="ECO:0000256" key="1">
    <source>
        <dbReference type="PROSITE-ProRule" id="PRU00339"/>
    </source>
</evidence>
<dbReference type="InterPro" id="IPR019734">
    <property type="entry name" value="TPR_rpt"/>
</dbReference>
<reference evidence="4 5" key="1">
    <citation type="journal article" date="2011" name="Front. Microbiol.">
        <title>Genomic signatures of strain selection and enhancement in Bacillus atrophaeus var. globigii, a historical biowarfare simulant.</title>
        <authorList>
            <person name="Gibbons H.S."/>
            <person name="Broomall S.M."/>
            <person name="McNew L.A."/>
            <person name="Daligault H."/>
            <person name="Chapman C."/>
            <person name="Bruce D."/>
            <person name="Karavis M."/>
            <person name="Krepps M."/>
            <person name="McGregor P.A."/>
            <person name="Hong C."/>
            <person name="Park K.H."/>
            <person name="Akmal A."/>
            <person name="Feldman A."/>
            <person name="Lin J.S."/>
            <person name="Chang W.E."/>
            <person name="Higgs B.W."/>
            <person name="Demirev P."/>
            <person name="Lindquist J."/>
            <person name="Liem A."/>
            <person name="Fochler E."/>
            <person name="Read T.D."/>
            <person name="Tapia R."/>
            <person name="Johnson S."/>
            <person name="Bishop-Lilly K.A."/>
            <person name="Detter C."/>
            <person name="Han C."/>
            <person name="Sozhamannan S."/>
            <person name="Rosenzweig C.N."/>
            <person name="Skowronski E.W."/>
        </authorList>
    </citation>
    <scope>NUCLEOTIDE SEQUENCE [LARGE SCALE GENOMIC DNA]</scope>
    <source>
        <strain evidence="4 5">CC-PW-9</strain>
    </source>
</reference>
<dbReference type="Pfam" id="PF13432">
    <property type="entry name" value="TPR_16"/>
    <property type="match status" value="1"/>
</dbReference>
<protein>
    <submittedName>
        <fullName evidence="4">Uncharacterized protein</fullName>
    </submittedName>
</protein>
<evidence type="ECO:0000313" key="4">
    <source>
        <dbReference type="EMBL" id="RUO80141.1"/>
    </source>
</evidence>
<gene>
    <name evidence="4" type="ORF">CWI84_07540</name>
</gene>
<keyword evidence="5" id="KW-1185">Reference proteome</keyword>
<feature type="compositionally biased region" description="Basic and acidic residues" evidence="2">
    <location>
        <begin position="132"/>
        <end position="144"/>
    </location>
</feature>
<evidence type="ECO:0000256" key="2">
    <source>
        <dbReference type="SAM" id="MobiDB-lite"/>
    </source>
</evidence>
<comment type="caution">
    <text evidence="4">The sequence shown here is derived from an EMBL/GenBank/DDBJ whole genome shotgun (WGS) entry which is preliminary data.</text>
</comment>
<feature type="region of interest" description="Disordered" evidence="2">
    <location>
        <begin position="113"/>
        <end position="161"/>
    </location>
</feature>
<proteinExistence type="predicted"/>
<accession>A0A432ZQM7</accession>